<comment type="caution">
    <text evidence="3">The sequence shown here is derived from an EMBL/GenBank/DDBJ whole genome shotgun (WGS) entry which is preliminary data.</text>
</comment>
<keyword evidence="1" id="KW-0539">Nucleus</keyword>
<evidence type="ECO:0000313" key="3">
    <source>
        <dbReference type="EMBL" id="KAK7020257.1"/>
    </source>
</evidence>
<dbReference type="GO" id="GO:0016887">
    <property type="term" value="F:ATP hydrolysis activity"/>
    <property type="evidence" value="ECO:0007669"/>
    <property type="project" value="TreeGrafter"/>
</dbReference>
<name>A0AAW0B2I9_9AGAR</name>
<dbReference type="GO" id="GO:0000785">
    <property type="term" value="C:chromatin"/>
    <property type="evidence" value="ECO:0007669"/>
    <property type="project" value="TreeGrafter"/>
</dbReference>
<feature type="region of interest" description="Disordered" evidence="2">
    <location>
        <begin position="213"/>
        <end position="264"/>
    </location>
</feature>
<dbReference type="GO" id="GO:0042393">
    <property type="term" value="F:histone binding"/>
    <property type="evidence" value="ECO:0007669"/>
    <property type="project" value="TreeGrafter"/>
</dbReference>
<dbReference type="SUPFAM" id="SSF52540">
    <property type="entry name" value="P-loop containing nucleoside triphosphate hydrolases"/>
    <property type="match status" value="1"/>
</dbReference>
<evidence type="ECO:0000313" key="4">
    <source>
        <dbReference type="Proteomes" id="UP001383192"/>
    </source>
</evidence>
<sequence length="264" mass="29839">MILPSLCFVVVVRWSSVPYRPESLPVLVFRVKRSIRNIEPVLADTVIIFDPNFNPHQVCTSECLTTSLNNLVLGLQAIARAHQFGQQKLVLVFKLTVKESAEECIMQITKKKMVLDHLIVQKINDEDVAGDDLQSILMYGARALFNEEKEGSTKNIVYSDSDIGNLIERTEKETQEAPKERCPAFSFAKIYSRAKTLQKIDAKMELVRSREAAQSGRGVRRKAAKRMTQPIPAYIENIPMKPKKSRKAHSSDDDSDIGLNEHAR</sequence>
<dbReference type="Gene3D" id="3.40.50.300">
    <property type="entry name" value="P-loop containing nucleotide triphosphate hydrolases"/>
    <property type="match status" value="1"/>
</dbReference>
<dbReference type="AlphaFoldDB" id="A0AAW0B2I9"/>
<keyword evidence="4" id="KW-1185">Reference proteome</keyword>
<organism evidence="3 4">
    <name type="scientific">Paramarasmius palmivorus</name>
    <dbReference type="NCBI Taxonomy" id="297713"/>
    <lineage>
        <taxon>Eukaryota</taxon>
        <taxon>Fungi</taxon>
        <taxon>Dikarya</taxon>
        <taxon>Basidiomycota</taxon>
        <taxon>Agaricomycotina</taxon>
        <taxon>Agaricomycetes</taxon>
        <taxon>Agaricomycetidae</taxon>
        <taxon>Agaricales</taxon>
        <taxon>Marasmiineae</taxon>
        <taxon>Marasmiaceae</taxon>
        <taxon>Paramarasmius</taxon>
    </lineage>
</organism>
<evidence type="ECO:0000256" key="2">
    <source>
        <dbReference type="SAM" id="MobiDB-lite"/>
    </source>
</evidence>
<dbReference type="EMBL" id="JAYKXP010000188">
    <property type="protein sequence ID" value="KAK7020257.1"/>
    <property type="molecule type" value="Genomic_DNA"/>
</dbReference>
<dbReference type="GO" id="GO:0003682">
    <property type="term" value="F:chromatin binding"/>
    <property type="evidence" value="ECO:0007669"/>
    <property type="project" value="TreeGrafter"/>
</dbReference>
<dbReference type="Proteomes" id="UP001383192">
    <property type="component" value="Unassembled WGS sequence"/>
</dbReference>
<dbReference type="GO" id="GO:0005634">
    <property type="term" value="C:nucleus"/>
    <property type="evidence" value="ECO:0007669"/>
    <property type="project" value="TreeGrafter"/>
</dbReference>
<evidence type="ECO:0000256" key="1">
    <source>
        <dbReference type="ARBA" id="ARBA00023242"/>
    </source>
</evidence>
<proteinExistence type="predicted"/>
<dbReference type="PANTHER" id="PTHR45623:SF17">
    <property type="entry name" value="CHROMODOMAIN-HELICASE-DNA-BINDING PROTEIN 3-RELATED"/>
    <property type="match status" value="1"/>
</dbReference>
<dbReference type="GO" id="GO:0003677">
    <property type="term" value="F:DNA binding"/>
    <property type="evidence" value="ECO:0007669"/>
    <property type="project" value="TreeGrafter"/>
</dbReference>
<protein>
    <submittedName>
        <fullName evidence="3">Uncharacterized protein</fullName>
    </submittedName>
</protein>
<dbReference type="GO" id="GO:0140658">
    <property type="term" value="F:ATP-dependent chromatin remodeler activity"/>
    <property type="evidence" value="ECO:0007669"/>
    <property type="project" value="TreeGrafter"/>
</dbReference>
<gene>
    <name evidence="3" type="ORF">VNI00_017749</name>
</gene>
<dbReference type="PANTHER" id="PTHR45623">
    <property type="entry name" value="CHROMODOMAIN-HELICASE-DNA-BINDING PROTEIN 3-RELATED-RELATED"/>
    <property type="match status" value="1"/>
</dbReference>
<accession>A0AAW0B2I9</accession>
<dbReference type="InterPro" id="IPR027417">
    <property type="entry name" value="P-loop_NTPase"/>
</dbReference>
<reference evidence="3 4" key="1">
    <citation type="submission" date="2024-01" db="EMBL/GenBank/DDBJ databases">
        <title>A draft genome for a cacao thread blight-causing isolate of Paramarasmius palmivorus.</title>
        <authorList>
            <person name="Baruah I.K."/>
            <person name="Bukari Y."/>
            <person name="Amoako-Attah I."/>
            <person name="Meinhardt L.W."/>
            <person name="Bailey B.A."/>
            <person name="Cohen S.P."/>
        </authorList>
    </citation>
    <scope>NUCLEOTIDE SEQUENCE [LARGE SCALE GENOMIC DNA]</scope>
    <source>
        <strain evidence="3 4">GH-12</strain>
    </source>
</reference>